<dbReference type="EMBL" id="VOOS01000001">
    <property type="protein sequence ID" value="TXB66710.1"/>
    <property type="molecule type" value="Genomic_DNA"/>
</dbReference>
<organism evidence="1 2">
    <name type="scientific">Vicingus serpentipes</name>
    <dbReference type="NCBI Taxonomy" id="1926625"/>
    <lineage>
        <taxon>Bacteria</taxon>
        <taxon>Pseudomonadati</taxon>
        <taxon>Bacteroidota</taxon>
        <taxon>Flavobacteriia</taxon>
        <taxon>Flavobacteriales</taxon>
        <taxon>Vicingaceae</taxon>
        <taxon>Vicingus</taxon>
    </lineage>
</organism>
<proteinExistence type="predicted"/>
<comment type="caution">
    <text evidence="1">The sequence shown here is derived from an EMBL/GenBank/DDBJ whole genome shotgun (WGS) entry which is preliminary data.</text>
</comment>
<dbReference type="OrthoDB" id="1441638at2"/>
<evidence type="ECO:0000313" key="1">
    <source>
        <dbReference type="EMBL" id="TXB66710.1"/>
    </source>
</evidence>
<reference evidence="1 2" key="1">
    <citation type="submission" date="2019-08" db="EMBL/GenBank/DDBJ databases">
        <title>Genome of Vicingus serpentipes NCIMB 15042.</title>
        <authorList>
            <person name="Bowman J.P."/>
        </authorList>
    </citation>
    <scope>NUCLEOTIDE SEQUENCE [LARGE SCALE GENOMIC DNA]</scope>
    <source>
        <strain evidence="1 2">NCIMB 15042</strain>
    </source>
</reference>
<protein>
    <submittedName>
        <fullName evidence="1">Uncharacterized protein</fullName>
    </submittedName>
</protein>
<keyword evidence="2" id="KW-1185">Reference proteome</keyword>
<dbReference type="RefSeq" id="WP_147097586.1">
    <property type="nucleotide sequence ID" value="NZ_VOOS01000001.1"/>
</dbReference>
<gene>
    <name evidence="1" type="ORF">FRY74_00575</name>
</gene>
<dbReference type="Proteomes" id="UP000321721">
    <property type="component" value="Unassembled WGS sequence"/>
</dbReference>
<name>A0A5C6RYI9_9FLAO</name>
<evidence type="ECO:0000313" key="2">
    <source>
        <dbReference type="Proteomes" id="UP000321721"/>
    </source>
</evidence>
<dbReference type="AlphaFoldDB" id="A0A5C6RYI9"/>
<sequence length="126" mass="14625">MKTIEANKLIVKLQKDIAKSGIVKEQLVKDLKELRPYALTEEDPTLTKVIRLTYEHIENTGTFNIPIPADEAILEGDEEVEAEVMDMEDFENKRMSLDYLLSLMLDRTNPTNQQDLCEYRDMLKAY</sequence>
<accession>A0A5C6RYI9</accession>